<feature type="compositionally biased region" description="Basic residues" evidence="14">
    <location>
        <begin position="91"/>
        <end position="101"/>
    </location>
</feature>
<comment type="similarity">
    <text evidence="2 13">Belongs to the methyltransferase superfamily. RRP8 family.</text>
</comment>
<evidence type="ECO:0000256" key="13">
    <source>
        <dbReference type="RuleBase" id="RU365074"/>
    </source>
</evidence>
<comment type="subcellular location">
    <subcellularLocation>
        <location evidence="1 13">Nucleus</location>
        <location evidence="1 13">Nucleolus</location>
    </subcellularLocation>
</comment>
<dbReference type="InterPro" id="IPR007823">
    <property type="entry name" value="RRP8"/>
</dbReference>
<dbReference type="InterPro" id="IPR023576">
    <property type="entry name" value="UbiE/COQ5_MeTrFase_CS"/>
</dbReference>
<evidence type="ECO:0000256" key="6">
    <source>
        <dbReference type="ARBA" id="ARBA00022603"/>
    </source>
</evidence>
<dbReference type="FunFam" id="1.10.10.2150:FF:000001">
    <property type="entry name" value="Ribosomal RNA-processing protein 8"/>
    <property type="match status" value="1"/>
</dbReference>
<dbReference type="Gene3D" id="3.40.50.150">
    <property type="entry name" value="Vaccinia Virus protein VP39"/>
    <property type="match status" value="1"/>
</dbReference>
<dbReference type="PROSITE" id="PS01184">
    <property type="entry name" value="UBIE_2"/>
    <property type="match status" value="1"/>
</dbReference>
<dbReference type="GO" id="GO:0033553">
    <property type="term" value="C:rDNA heterochromatin"/>
    <property type="evidence" value="ECO:0007669"/>
    <property type="project" value="TreeGrafter"/>
</dbReference>
<dbReference type="GO" id="GO:0008168">
    <property type="term" value="F:methyltransferase activity"/>
    <property type="evidence" value="ECO:0007669"/>
    <property type="project" value="UniProtKB-KW"/>
</dbReference>
<evidence type="ECO:0000256" key="3">
    <source>
        <dbReference type="ARBA" id="ARBA00020203"/>
    </source>
</evidence>
<keyword evidence="8 13" id="KW-0949">S-adenosyl-L-methionine</keyword>
<comment type="function">
    <text evidence="13">Probable methyltransferase required to silence rDNA.</text>
</comment>
<dbReference type="EC" id="2.1.1.-" evidence="13"/>
<dbReference type="SUPFAM" id="SSF53335">
    <property type="entry name" value="S-adenosyl-L-methionine-dependent methyltransferases"/>
    <property type="match status" value="1"/>
</dbReference>
<dbReference type="GO" id="GO:0042149">
    <property type="term" value="P:cellular response to glucose starvation"/>
    <property type="evidence" value="ECO:0007669"/>
    <property type="project" value="TreeGrafter"/>
</dbReference>
<keyword evidence="5 13" id="KW-0698">rRNA processing</keyword>
<keyword evidence="11" id="KW-0804">Transcription</keyword>
<evidence type="ECO:0000256" key="2">
    <source>
        <dbReference type="ARBA" id="ARBA00006301"/>
    </source>
</evidence>
<keyword evidence="9" id="KW-0156">Chromatin regulator</keyword>
<evidence type="ECO:0000256" key="10">
    <source>
        <dbReference type="ARBA" id="ARBA00023015"/>
    </source>
</evidence>
<evidence type="ECO:0000313" key="15">
    <source>
        <dbReference type="EnsemblMetazoa" id="ADIR002144-PA"/>
    </source>
</evidence>
<dbReference type="GO" id="GO:0046015">
    <property type="term" value="P:regulation of transcription by glucose"/>
    <property type="evidence" value="ECO:0007669"/>
    <property type="project" value="TreeGrafter"/>
</dbReference>
<dbReference type="InterPro" id="IPR042036">
    <property type="entry name" value="RRP8_N"/>
</dbReference>
<evidence type="ECO:0000256" key="9">
    <source>
        <dbReference type="ARBA" id="ARBA00022853"/>
    </source>
</evidence>
<evidence type="ECO:0000256" key="4">
    <source>
        <dbReference type="ARBA" id="ARBA00022491"/>
    </source>
</evidence>
<dbReference type="PANTHER" id="PTHR12787">
    <property type="entry name" value="RIBOSOMAL RNA-PROCESSING PROTEIN 8"/>
    <property type="match status" value="1"/>
</dbReference>
<evidence type="ECO:0000256" key="14">
    <source>
        <dbReference type="SAM" id="MobiDB-lite"/>
    </source>
</evidence>
<dbReference type="Gene3D" id="1.10.10.2150">
    <property type="entry name" value="Ribosomal RNA-processing protein 8, N-terminal domain"/>
    <property type="match status" value="1"/>
</dbReference>
<dbReference type="InterPro" id="IPR029063">
    <property type="entry name" value="SAM-dependent_MTases_sf"/>
</dbReference>
<proteinExistence type="inferred from homology"/>
<dbReference type="EnsemblMetazoa" id="ADIR002144-RA">
    <property type="protein sequence ID" value="ADIR002144-PA"/>
    <property type="gene ID" value="ADIR002144"/>
</dbReference>
<evidence type="ECO:0000313" key="16">
    <source>
        <dbReference type="Proteomes" id="UP000075884"/>
    </source>
</evidence>
<evidence type="ECO:0000256" key="8">
    <source>
        <dbReference type="ARBA" id="ARBA00022691"/>
    </source>
</evidence>
<dbReference type="AlphaFoldDB" id="A0A182N3D2"/>
<keyword evidence="12 13" id="KW-0539">Nucleus</keyword>
<organism evidence="15 16">
    <name type="scientific">Anopheles dirus</name>
    <dbReference type="NCBI Taxonomy" id="7168"/>
    <lineage>
        <taxon>Eukaryota</taxon>
        <taxon>Metazoa</taxon>
        <taxon>Ecdysozoa</taxon>
        <taxon>Arthropoda</taxon>
        <taxon>Hexapoda</taxon>
        <taxon>Insecta</taxon>
        <taxon>Pterygota</taxon>
        <taxon>Neoptera</taxon>
        <taxon>Endopterygota</taxon>
        <taxon>Diptera</taxon>
        <taxon>Nematocera</taxon>
        <taxon>Culicoidea</taxon>
        <taxon>Culicidae</taxon>
        <taxon>Anophelinae</taxon>
        <taxon>Anopheles</taxon>
    </lineage>
</organism>
<dbReference type="Pfam" id="PF05148">
    <property type="entry name" value="Methyltransf_8"/>
    <property type="match status" value="1"/>
</dbReference>
<reference evidence="16" key="1">
    <citation type="submission" date="2013-03" db="EMBL/GenBank/DDBJ databases">
        <title>The Genome Sequence of Anopheles dirus WRAIR2.</title>
        <authorList>
            <consortium name="The Broad Institute Genomics Platform"/>
            <person name="Neafsey D.E."/>
            <person name="Walton C."/>
            <person name="Walker B."/>
            <person name="Young S.K."/>
            <person name="Zeng Q."/>
            <person name="Gargeya S."/>
            <person name="Fitzgerald M."/>
            <person name="Haas B."/>
            <person name="Abouelleil A."/>
            <person name="Allen A.W."/>
            <person name="Alvarado L."/>
            <person name="Arachchi H.M."/>
            <person name="Berlin A.M."/>
            <person name="Chapman S.B."/>
            <person name="Gainer-Dewar J."/>
            <person name="Goldberg J."/>
            <person name="Griggs A."/>
            <person name="Gujja S."/>
            <person name="Hansen M."/>
            <person name="Howarth C."/>
            <person name="Imamovic A."/>
            <person name="Ireland A."/>
            <person name="Larimer J."/>
            <person name="McCowan C."/>
            <person name="Murphy C."/>
            <person name="Pearson M."/>
            <person name="Poon T.W."/>
            <person name="Priest M."/>
            <person name="Roberts A."/>
            <person name="Saif S."/>
            <person name="Shea T."/>
            <person name="Sisk P."/>
            <person name="Sykes S."/>
            <person name="Wortman J."/>
            <person name="Nusbaum C."/>
            <person name="Birren B."/>
        </authorList>
    </citation>
    <scope>NUCLEOTIDE SEQUENCE [LARGE SCALE GENOMIC DNA]</scope>
    <source>
        <strain evidence="16">WRAIR2</strain>
    </source>
</reference>
<name>A0A182N3D2_9DIPT</name>
<evidence type="ECO:0000256" key="1">
    <source>
        <dbReference type="ARBA" id="ARBA00004604"/>
    </source>
</evidence>
<evidence type="ECO:0000256" key="11">
    <source>
        <dbReference type="ARBA" id="ARBA00023163"/>
    </source>
</evidence>
<keyword evidence="7 13" id="KW-0808">Transferase</keyword>
<dbReference type="Proteomes" id="UP000075884">
    <property type="component" value="Unassembled WGS sequence"/>
</dbReference>
<dbReference type="FunFam" id="3.40.50.150:FF:000068">
    <property type="entry name" value="Ribosomal RNA-processing protein 8"/>
    <property type="match status" value="1"/>
</dbReference>
<keyword evidence="10" id="KW-0805">Transcription regulation</keyword>
<feature type="region of interest" description="Disordered" evidence="14">
    <location>
        <begin position="26"/>
        <end position="102"/>
    </location>
</feature>
<evidence type="ECO:0000256" key="5">
    <source>
        <dbReference type="ARBA" id="ARBA00022552"/>
    </source>
</evidence>
<dbReference type="GO" id="GO:0000183">
    <property type="term" value="P:rDNA heterochromatin formation"/>
    <property type="evidence" value="ECO:0007669"/>
    <property type="project" value="TreeGrafter"/>
</dbReference>
<keyword evidence="6 13" id="KW-0489">Methyltransferase</keyword>
<dbReference type="VEuPathDB" id="VectorBase:ADIR002144"/>
<keyword evidence="16" id="KW-1185">Reference proteome</keyword>
<dbReference type="GO" id="GO:0032259">
    <property type="term" value="P:methylation"/>
    <property type="evidence" value="ECO:0007669"/>
    <property type="project" value="UniProtKB-KW"/>
</dbReference>
<evidence type="ECO:0000256" key="12">
    <source>
        <dbReference type="ARBA" id="ARBA00023242"/>
    </source>
</evidence>
<evidence type="ECO:0000256" key="7">
    <source>
        <dbReference type="ARBA" id="ARBA00022679"/>
    </source>
</evidence>
<dbReference type="STRING" id="7168.A0A182N3D2"/>
<dbReference type="PANTHER" id="PTHR12787:SF0">
    <property type="entry name" value="RIBOSOMAL RNA-PROCESSING PROTEIN 8"/>
    <property type="match status" value="1"/>
</dbReference>
<dbReference type="GO" id="GO:0006364">
    <property type="term" value="P:rRNA processing"/>
    <property type="evidence" value="ECO:0007669"/>
    <property type="project" value="UniProtKB-UniRule"/>
</dbReference>
<protein>
    <recommendedName>
        <fullName evidence="3 13">Ribosomal RNA-processing protein 8</fullName>
        <ecNumber evidence="13">2.1.1.-</ecNumber>
    </recommendedName>
</protein>
<dbReference type="GO" id="GO:0005730">
    <property type="term" value="C:nucleolus"/>
    <property type="evidence" value="ECO:0007669"/>
    <property type="project" value="UniProtKB-SubCell"/>
</dbReference>
<accession>A0A182N3D2</accession>
<feature type="compositionally biased region" description="Polar residues" evidence="14">
    <location>
        <begin position="65"/>
        <end position="90"/>
    </location>
</feature>
<reference evidence="15" key="2">
    <citation type="submission" date="2020-05" db="UniProtKB">
        <authorList>
            <consortium name="EnsemblMetazoa"/>
        </authorList>
    </citation>
    <scope>IDENTIFICATION</scope>
    <source>
        <strain evidence="15">WRAIR2</strain>
    </source>
</reference>
<keyword evidence="4" id="KW-0678">Repressor</keyword>
<dbReference type="GO" id="GO:0005677">
    <property type="term" value="C:chromatin silencing complex"/>
    <property type="evidence" value="ECO:0007669"/>
    <property type="project" value="TreeGrafter"/>
</dbReference>
<sequence length="390" mass="43511">MSKLFDECEWADDLPAIGSNFRFSKTSKLKKAKRRTEADGVSTKNGQPKEDNTSTGWSVLLANRKGNTAQLKPNSKASNGATQFDATNGKGNKRKAQKRKANDKLTVTNTEANVESSAKLAKKKAKLDEALPRNATTGTPDNVTLNQNVQPVGKLQEKTSSKLGKTVKRSGNFRDKLIESLKGSRFRFINEQLYKMSGEEAKKLFQEDPTTFNAYHEGYRQQVEQWPMNPLNRMINSILKLPKDTIVADFGCGEAKLAASVPNKVYSLDLVANHNGVIACDMANTPLESNFVNVAVFCLSLMGTNLVDFLLEANRVLKVGGVLKIAEVSSRFENVNDFINTVKKCGFKLDVKDLKHSLFYFFNFKKDRTVIKGSMKIKPYSLKPCLYKKR</sequence>